<comment type="caution">
    <text evidence="2">The sequence shown here is derived from an EMBL/GenBank/DDBJ whole genome shotgun (WGS) entry which is preliminary data.</text>
</comment>
<organism evidence="2">
    <name type="scientific">hydrocarbon metagenome</name>
    <dbReference type="NCBI Taxonomy" id="938273"/>
    <lineage>
        <taxon>unclassified sequences</taxon>
        <taxon>metagenomes</taxon>
        <taxon>ecological metagenomes</taxon>
    </lineage>
</organism>
<sequence>MKILPVIVAALIIGAVILFFWLAPGIFGIGRTTEDTLTLLHCTGDRFAFIQGTCLYPLTEEEMEAEREAVIQRVKATGGQGPRAGGAGGGGPGDPRIVAWGYCIDHEGVSSGFNYGMGNDGPAKYAIEESNRWYREHIVNRSLDVNVTCSSTTVVERFRYTIWESGRIV</sequence>
<keyword evidence="1" id="KW-0812">Transmembrane</keyword>
<keyword evidence="1" id="KW-0472">Membrane</keyword>
<evidence type="ECO:0000313" key="2">
    <source>
        <dbReference type="EMBL" id="KUG14843.1"/>
    </source>
</evidence>
<protein>
    <submittedName>
        <fullName evidence="2">Uncharacterized protein</fullName>
    </submittedName>
</protein>
<gene>
    <name evidence="2" type="ORF">ASZ90_015498</name>
</gene>
<dbReference type="AlphaFoldDB" id="A0A0W8F1R7"/>
<feature type="transmembrane region" description="Helical" evidence="1">
    <location>
        <begin position="6"/>
        <end position="29"/>
    </location>
</feature>
<evidence type="ECO:0000256" key="1">
    <source>
        <dbReference type="SAM" id="Phobius"/>
    </source>
</evidence>
<dbReference type="EMBL" id="LNQE01001613">
    <property type="protein sequence ID" value="KUG14843.1"/>
    <property type="molecule type" value="Genomic_DNA"/>
</dbReference>
<name>A0A0W8F1R7_9ZZZZ</name>
<accession>A0A0W8F1R7</accession>
<reference evidence="2" key="1">
    <citation type="journal article" date="2015" name="Proc. Natl. Acad. Sci. U.S.A.">
        <title>Networks of energetic and metabolic interactions define dynamics in microbial communities.</title>
        <authorList>
            <person name="Embree M."/>
            <person name="Liu J.K."/>
            <person name="Al-Bassam M.M."/>
            <person name="Zengler K."/>
        </authorList>
    </citation>
    <scope>NUCLEOTIDE SEQUENCE</scope>
</reference>
<proteinExistence type="predicted"/>
<keyword evidence="1" id="KW-1133">Transmembrane helix</keyword>